<feature type="signal peptide" evidence="1">
    <location>
        <begin position="1"/>
        <end position="21"/>
    </location>
</feature>
<dbReference type="EMBL" id="KZ678130">
    <property type="protein sequence ID" value="PSN72566.1"/>
    <property type="molecule type" value="Genomic_DNA"/>
</dbReference>
<organism evidence="2 3">
    <name type="scientific">Corynespora cassiicola Philippines</name>
    <dbReference type="NCBI Taxonomy" id="1448308"/>
    <lineage>
        <taxon>Eukaryota</taxon>
        <taxon>Fungi</taxon>
        <taxon>Dikarya</taxon>
        <taxon>Ascomycota</taxon>
        <taxon>Pezizomycotina</taxon>
        <taxon>Dothideomycetes</taxon>
        <taxon>Pleosporomycetidae</taxon>
        <taxon>Pleosporales</taxon>
        <taxon>Corynesporascaceae</taxon>
        <taxon>Corynespora</taxon>
    </lineage>
</organism>
<evidence type="ECO:0000313" key="2">
    <source>
        <dbReference type="EMBL" id="PSN72566.1"/>
    </source>
</evidence>
<evidence type="ECO:0000256" key="1">
    <source>
        <dbReference type="SAM" id="SignalP"/>
    </source>
</evidence>
<keyword evidence="1" id="KW-0732">Signal</keyword>
<reference evidence="2 3" key="1">
    <citation type="journal article" date="2018" name="Front. Microbiol.">
        <title>Genome-Wide Analysis of Corynespora cassiicola Leaf Fall Disease Putative Effectors.</title>
        <authorList>
            <person name="Lopez D."/>
            <person name="Ribeiro S."/>
            <person name="Label P."/>
            <person name="Fumanal B."/>
            <person name="Venisse J.S."/>
            <person name="Kohler A."/>
            <person name="de Oliveira R.R."/>
            <person name="Labutti K."/>
            <person name="Lipzen A."/>
            <person name="Lail K."/>
            <person name="Bauer D."/>
            <person name="Ohm R.A."/>
            <person name="Barry K.W."/>
            <person name="Spatafora J."/>
            <person name="Grigoriev I.V."/>
            <person name="Martin F.M."/>
            <person name="Pujade-Renaud V."/>
        </authorList>
    </citation>
    <scope>NUCLEOTIDE SEQUENCE [LARGE SCALE GENOMIC DNA]</scope>
    <source>
        <strain evidence="2 3">Philippines</strain>
    </source>
</reference>
<gene>
    <name evidence="2" type="ORF">BS50DRAFT_254632</name>
</gene>
<accession>A0A2T2P4Y7</accession>
<protein>
    <recommendedName>
        <fullName evidence="4">Secreted protein</fullName>
    </recommendedName>
</protein>
<proteinExistence type="predicted"/>
<evidence type="ECO:0000313" key="3">
    <source>
        <dbReference type="Proteomes" id="UP000240883"/>
    </source>
</evidence>
<evidence type="ECO:0008006" key="4">
    <source>
        <dbReference type="Google" id="ProtNLM"/>
    </source>
</evidence>
<feature type="chain" id="PRO_5015555391" description="Secreted protein" evidence="1">
    <location>
        <begin position="22"/>
        <end position="104"/>
    </location>
</feature>
<name>A0A2T2P4Y7_CORCC</name>
<dbReference type="AlphaFoldDB" id="A0A2T2P4Y7"/>
<dbReference type="Proteomes" id="UP000240883">
    <property type="component" value="Unassembled WGS sequence"/>
</dbReference>
<sequence>MLHGAFFWSCLCFLASPRVSMQGPGGAANFPESYLLLSRRPRPQSSAGPTIWAHLHRNECPFTRCELLVFDWTPLTSLHWQSSQSRGAQKHCLFATSDVDFLSN</sequence>
<keyword evidence="3" id="KW-1185">Reference proteome</keyword>